<feature type="transmembrane region" description="Helical" evidence="1">
    <location>
        <begin position="58"/>
        <end position="77"/>
    </location>
</feature>
<keyword evidence="5" id="KW-1185">Reference proteome</keyword>
<accession>A0A371YVR7</accession>
<name>A0A371YVR7_9GAMM</name>
<comment type="caution">
    <text evidence="3">The sequence shown here is derived from an EMBL/GenBank/DDBJ whole genome shotgun (WGS) entry which is preliminary data.</text>
</comment>
<dbReference type="EMBL" id="PYIX02000001">
    <property type="protein sequence ID" value="RFC85518.1"/>
    <property type="molecule type" value="Genomic_DNA"/>
</dbReference>
<dbReference type="RefSeq" id="WP_107006563.1">
    <property type="nucleotide sequence ID" value="NZ_JBHRSF010000071.1"/>
</dbReference>
<dbReference type="EMBL" id="JBHRSF010000071">
    <property type="protein sequence ID" value="MFC2996571.1"/>
    <property type="molecule type" value="Genomic_DNA"/>
</dbReference>
<evidence type="ECO:0000256" key="1">
    <source>
        <dbReference type="SAM" id="Phobius"/>
    </source>
</evidence>
<dbReference type="OrthoDB" id="6699489at2"/>
<reference evidence="3 4" key="2">
    <citation type="submission" date="2018-08" db="EMBL/GenBank/DDBJ databases">
        <title>The draft genome of Acinetobacter sichuanensis strain WCHAc060041.</title>
        <authorList>
            <person name="Qin J."/>
            <person name="Feng Y."/>
            <person name="Zong Z."/>
        </authorList>
    </citation>
    <scope>NUCLEOTIDE SEQUENCE [LARGE SCALE GENOMIC DNA]</scope>
    <source>
        <strain evidence="3 4">WCHAc060041</strain>
    </source>
</reference>
<keyword evidence="1" id="KW-0472">Membrane</keyword>
<sequence>MPIQTVKTWRHVTTKQNQQVMKNVARLWKIGEQATSTQDILDALHPWGECKDLYFHNFIAHLFIVLGVFILIFGWMIHVYIPFALTFLVGMLCLFFAYLIYESRSPIEEVIYFLEQRMIVLRYDLNFNRVPSFLPQSSNSLLVMSKLKQSFPLFSKGNATNEITQYIATTWEFEHKKYPVLLFHYYYINELPMSQFNKDQNKMQGIRKDQWGVFIFDMPRLGFAATNQRHAFFEPYTQKWSTSDILVNENLRIFGHDQNQLARHISPMMTLKLSDFFQDYSGEVVFHFAEDMLCYMGNQNLFQQSQQKQQIRDISTLRGHLRTFRMPEYEKFKRSMLNLIT</sequence>
<proteinExistence type="predicted"/>
<evidence type="ECO:0000313" key="4">
    <source>
        <dbReference type="Proteomes" id="UP000240957"/>
    </source>
</evidence>
<gene>
    <name evidence="2" type="ORF">ACFODO_15135</name>
    <name evidence="3" type="ORF">C9E89_000935</name>
</gene>
<keyword evidence="1" id="KW-1133">Transmembrane helix</keyword>
<organism evidence="3 4">
    <name type="scientific">Acinetobacter sichuanensis</name>
    <dbReference type="NCBI Taxonomy" id="2136183"/>
    <lineage>
        <taxon>Bacteria</taxon>
        <taxon>Pseudomonadati</taxon>
        <taxon>Pseudomonadota</taxon>
        <taxon>Gammaproteobacteria</taxon>
        <taxon>Moraxellales</taxon>
        <taxon>Moraxellaceae</taxon>
        <taxon>Acinetobacter</taxon>
    </lineage>
</organism>
<dbReference type="Proteomes" id="UP000240957">
    <property type="component" value="Unassembled WGS sequence"/>
</dbReference>
<keyword evidence="1" id="KW-0812">Transmembrane</keyword>
<dbReference type="AlphaFoldDB" id="A0A371YVR7"/>
<evidence type="ECO:0000313" key="3">
    <source>
        <dbReference type="EMBL" id="RFC85518.1"/>
    </source>
</evidence>
<evidence type="ECO:0000313" key="5">
    <source>
        <dbReference type="Proteomes" id="UP001595455"/>
    </source>
</evidence>
<reference evidence="2" key="1">
    <citation type="journal article" date="2014" name="Int. J. Syst. Evol. Microbiol.">
        <title>Complete genome of a new Firmicutes species belonging to the dominant human colonic microbiota ('Ruminococcus bicirculans') reveals two chromosomes and a selective capacity to utilize plant glucans.</title>
        <authorList>
            <consortium name="NISC Comparative Sequencing Program"/>
            <person name="Wegmann U."/>
            <person name="Louis P."/>
            <person name="Goesmann A."/>
            <person name="Henrissat B."/>
            <person name="Duncan S.H."/>
            <person name="Flint H.J."/>
        </authorList>
    </citation>
    <scope>NUCLEOTIDE SEQUENCE</scope>
    <source>
        <strain evidence="2">KCTC 62575</strain>
    </source>
</reference>
<evidence type="ECO:0000313" key="2">
    <source>
        <dbReference type="EMBL" id="MFC2996571.1"/>
    </source>
</evidence>
<reference evidence="5" key="3">
    <citation type="journal article" date="2019" name="Int. J. Syst. Evol. Microbiol.">
        <title>The Global Catalogue of Microorganisms (GCM) 10K type strain sequencing project: providing services to taxonomists for standard genome sequencing and annotation.</title>
        <authorList>
            <consortium name="The Broad Institute Genomics Platform"/>
            <consortium name="The Broad Institute Genome Sequencing Center for Infectious Disease"/>
            <person name="Wu L."/>
            <person name="Ma J."/>
        </authorList>
    </citation>
    <scope>NUCLEOTIDE SEQUENCE [LARGE SCALE GENOMIC DNA]</scope>
    <source>
        <strain evidence="5">KCTC 62575</strain>
    </source>
</reference>
<protein>
    <recommendedName>
        <fullName evidence="6">DUF3137 domain-containing protein</fullName>
    </recommendedName>
</protein>
<feature type="transmembrane region" description="Helical" evidence="1">
    <location>
        <begin position="83"/>
        <end position="101"/>
    </location>
</feature>
<reference evidence="2" key="4">
    <citation type="submission" date="2024-09" db="EMBL/GenBank/DDBJ databases">
        <authorList>
            <person name="Sun Q."/>
            <person name="Mori K."/>
        </authorList>
    </citation>
    <scope>NUCLEOTIDE SEQUENCE</scope>
    <source>
        <strain evidence="2">KCTC 62575</strain>
    </source>
</reference>
<evidence type="ECO:0008006" key="6">
    <source>
        <dbReference type="Google" id="ProtNLM"/>
    </source>
</evidence>
<dbReference type="Proteomes" id="UP001595455">
    <property type="component" value="Unassembled WGS sequence"/>
</dbReference>